<sequence length="165" mass="19563">MHCPSCNAQDTRVIDSRMLVEENSVRRRRKCDACETRFTTYENIQIQMPLIVKKDGRREAYNREKIMKGLNKACQKRNVSTDQINQLLNSVERSLLEISRTEVRARDLGEIIMDRLKELDRVAYVRYASFYWDFKDIEEFVYGLKNKLHSVKSISDKGDKRDIQH</sequence>
<dbReference type="GO" id="GO:0008270">
    <property type="term" value="F:zinc ion binding"/>
    <property type="evidence" value="ECO:0007669"/>
    <property type="project" value="UniProtKB-UniRule"/>
</dbReference>
<comment type="function">
    <text evidence="8">Negatively regulates transcription of bacterial ribonucleotide reductase nrd genes and operons by binding to NrdR-boxes.</text>
</comment>
<feature type="zinc finger region" evidence="8">
    <location>
        <begin position="3"/>
        <end position="34"/>
    </location>
</feature>
<evidence type="ECO:0000256" key="4">
    <source>
        <dbReference type="ARBA" id="ARBA00022840"/>
    </source>
</evidence>
<evidence type="ECO:0000256" key="6">
    <source>
        <dbReference type="ARBA" id="ARBA00023125"/>
    </source>
</evidence>
<dbReference type="GO" id="GO:0045892">
    <property type="term" value="P:negative regulation of DNA-templated transcription"/>
    <property type="evidence" value="ECO:0007669"/>
    <property type="project" value="UniProtKB-UniRule"/>
</dbReference>
<evidence type="ECO:0000256" key="2">
    <source>
        <dbReference type="ARBA" id="ARBA00022741"/>
    </source>
</evidence>
<reference evidence="9 10" key="1">
    <citation type="submission" date="2018-01" db="EMBL/GenBank/DDBJ databases">
        <title>Complete genome sequence of Bacteriovorax stolpii DSM12778.</title>
        <authorList>
            <person name="Tang B."/>
            <person name="Chang J."/>
        </authorList>
    </citation>
    <scope>NUCLEOTIDE SEQUENCE [LARGE SCALE GENOMIC DNA]</scope>
    <source>
        <strain evidence="9 10">DSM 12778</strain>
    </source>
</reference>
<dbReference type="RefSeq" id="WP_102244639.1">
    <property type="nucleotide sequence ID" value="NZ_CP025704.1"/>
</dbReference>
<evidence type="ECO:0000313" key="10">
    <source>
        <dbReference type="Proteomes" id="UP000235584"/>
    </source>
</evidence>
<keyword evidence="1 8" id="KW-0678">Repressor</keyword>
<dbReference type="InterPro" id="IPR005144">
    <property type="entry name" value="ATP-cone_dom"/>
</dbReference>
<evidence type="ECO:0000313" key="9">
    <source>
        <dbReference type="EMBL" id="AUN99348.1"/>
    </source>
</evidence>
<keyword evidence="8" id="KW-0862">Zinc</keyword>
<dbReference type="PANTHER" id="PTHR30455">
    <property type="entry name" value="TRANSCRIPTIONAL REPRESSOR NRDR"/>
    <property type="match status" value="1"/>
</dbReference>
<keyword evidence="8" id="KW-0479">Metal-binding</keyword>
<dbReference type="PANTHER" id="PTHR30455:SF2">
    <property type="entry name" value="TRANSCRIPTIONAL REPRESSOR NRDR"/>
    <property type="match status" value="1"/>
</dbReference>
<dbReference type="InterPro" id="IPR003796">
    <property type="entry name" value="RNR_NrdR-like"/>
</dbReference>
<comment type="cofactor">
    <cofactor evidence="8">
        <name>Zn(2+)</name>
        <dbReference type="ChEBI" id="CHEBI:29105"/>
    </cofactor>
    <text evidence="8">Binds 1 zinc ion.</text>
</comment>
<keyword evidence="7 8" id="KW-0804">Transcription</keyword>
<keyword evidence="5 8" id="KW-0805">Transcription regulation</keyword>
<keyword evidence="10" id="KW-1185">Reference proteome</keyword>
<dbReference type="GO" id="GO:0003677">
    <property type="term" value="F:DNA binding"/>
    <property type="evidence" value="ECO:0007669"/>
    <property type="project" value="UniProtKB-KW"/>
</dbReference>
<dbReference type="GO" id="GO:0005524">
    <property type="term" value="F:ATP binding"/>
    <property type="evidence" value="ECO:0007669"/>
    <property type="project" value="UniProtKB-UniRule"/>
</dbReference>
<accession>A0A2K9NV19</accession>
<evidence type="ECO:0000256" key="3">
    <source>
        <dbReference type="ARBA" id="ARBA00022771"/>
    </source>
</evidence>
<keyword evidence="3 8" id="KW-0863">Zinc-finger</keyword>
<dbReference type="Pfam" id="PF03477">
    <property type="entry name" value="ATP-cone"/>
    <property type="match status" value="1"/>
</dbReference>
<comment type="similarity">
    <text evidence="8">Belongs to the NrdR family.</text>
</comment>
<dbReference type="Proteomes" id="UP000235584">
    <property type="component" value="Chromosome"/>
</dbReference>
<organism evidence="9 10">
    <name type="scientific">Bacteriovorax stolpii</name>
    <name type="common">Bdellovibrio stolpii</name>
    <dbReference type="NCBI Taxonomy" id="960"/>
    <lineage>
        <taxon>Bacteria</taxon>
        <taxon>Pseudomonadati</taxon>
        <taxon>Bdellovibrionota</taxon>
        <taxon>Bacteriovoracia</taxon>
        <taxon>Bacteriovoracales</taxon>
        <taxon>Bacteriovoracaceae</taxon>
        <taxon>Bacteriovorax</taxon>
    </lineage>
</organism>
<evidence type="ECO:0000256" key="7">
    <source>
        <dbReference type="ARBA" id="ARBA00023163"/>
    </source>
</evidence>
<evidence type="ECO:0000256" key="5">
    <source>
        <dbReference type="ARBA" id="ARBA00023015"/>
    </source>
</evidence>
<dbReference type="PROSITE" id="PS51161">
    <property type="entry name" value="ATP_CONE"/>
    <property type="match status" value="1"/>
</dbReference>
<protein>
    <recommendedName>
        <fullName evidence="8">Transcriptional repressor NrdR</fullName>
    </recommendedName>
</protein>
<keyword evidence="6 8" id="KW-0238">DNA-binding</keyword>
<dbReference type="KEGG" id="bsto:C0V70_14785"/>
<proteinExistence type="inferred from homology"/>
<dbReference type="EMBL" id="CP025704">
    <property type="protein sequence ID" value="AUN99348.1"/>
    <property type="molecule type" value="Genomic_DNA"/>
</dbReference>
<dbReference type="InterPro" id="IPR055173">
    <property type="entry name" value="NrdR-like_N"/>
</dbReference>
<dbReference type="NCBIfam" id="TIGR00244">
    <property type="entry name" value="transcriptional regulator NrdR"/>
    <property type="match status" value="1"/>
</dbReference>
<dbReference type="Pfam" id="PF22811">
    <property type="entry name" value="Zn_ribbon_NrdR"/>
    <property type="match status" value="1"/>
</dbReference>
<evidence type="ECO:0000256" key="1">
    <source>
        <dbReference type="ARBA" id="ARBA00022491"/>
    </source>
</evidence>
<keyword evidence="4 8" id="KW-0067">ATP-binding</keyword>
<dbReference type="OrthoDB" id="5291982at2"/>
<evidence type="ECO:0000256" key="8">
    <source>
        <dbReference type="HAMAP-Rule" id="MF_00440"/>
    </source>
</evidence>
<dbReference type="HAMAP" id="MF_00440">
    <property type="entry name" value="NrdR"/>
    <property type="match status" value="1"/>
</dbReference>
<dbReference type="AlphaFoldDB" id="A0A2K9NV19"/>
<keyword evidence="2 8" id="KW-0547">Nucleotide-binding</keyword>
<name>A0A2K9NV19_BACTC</name>
<gene>
    <name evidence="8" type="primary">nrdR</name>
    <name evidence="9" type="ORF">C0V70_14785</name>
</gene>